<reference evidence="1 2" key="1">
    <citation type="journal article" date="2015" name="Nature">
        <title>rRNA introns, odd ribosomes, and small enigmatic genomes across a large radiation of phyla.</title>
        <authorList>
            <person name="Brown C.T."/>
            <person name="Hug L.A."/>
            <person name="Thomas B.C."/>
            <person name="Sharon I."/>
            <person name="Castelle C.J."/>
            <person name="Singh A."/>
            <person name="Wilkins M.J."/>
            <person name="Williams K.H."/>
            <person name="Banfield J.F."/>
        </authorList>
    </citation>
    <scope>NUCLEOTIDE SEQUENCE [LARGE SCALE GENOMIC DNA]</scope>
</reference>
<gene>
    <name evidence="1" type="ORF">US31_C0017G0001</name>
</gene>
<accession>A0A0G0FII6</accession>
<dbReference type="Proteomes" id="UP000034508">
    <property type="component" value="Unassembled WGS sequence"/>
</dbReference>
<dbReference type="EMBL" id="LBSM01000017">
    <property type="protein sequence ID" value="KKQ17607.1"/>
    <property type="molecule type" value="Genomic_DNA"/>
</dbReference>
<proteinExistence type="predicted"/>
<dbReference type="AlphaFoldDB" id="A0A0G0FII6"/>
<name>A0A0G0FII6_9BACT</name>
<organism evidence="1 2">
    <name type="scientific">Berkelbacteria bacterium GW2011_GWA1_36_9</name>
    <dbReference type="NCBI Taxonomy" id="1618331"/>
    <lineage>
        <taxon>Bacteria</taxon>
        <taxon>Candidatus Berkelbacteria</taxon>
    </lineage>
</organism>
<protein>
    <submittedName>
        <fullName evidence="1">Uncharacterized protein</fullName>
    </submittedName>
</protein>
<comment type="caution">
    <text evidence="1">The sequence shown here is derived from an EMBL/GenBank/DDBJ whole genome shotgun (WGS) entry which is preliminary data.</text>
</comment>
<evidence type="ECO:0000313" key="1">
    <source>
        <dbReference type="EMBL" id="KKQ17607.1"/>
    </source>
</evidence>
<sequence>MTSKKYSSDNFLNSVVRIIFEYFSAGDGMSEDLYKKLSDLDNDKDDKDDLTIKDLEFLGLHLDGVKFLYQIGKKGVLPSKEDAKTLEEKFFHMNPN</sequence>
<evidence type="ECO:0000313" key="2">
    <source>
        <dbReference type="Proteomes" id="UP000034508"/>
    </source>
</evidence>